<evidence type="ECO:0000256" key="1">
    <source>
        <dbReference type="SAM" id="Coils"/>
    </source>
</evidence>
<sequence>MSTSITMIVPVKNTVPGVSNVFSAPGNTGQVLMAKPVHQQPEGDKSNETKAAGGSDRVSVSDSSASARIKVLNKQIQALQQKLVDLKDSDSDPKEIEKQKQLIQAQIKMLQAEIARIQKEEMEKQQAEQMAKANESIVPAKGDGINRPTAANAVDVYI</sequence>
<dbReference type="RefSeq" id="WP_020827982.1">
    <property type="nucleotide sequence ID" value="NZ_CAMFJW010000007.1"/>
</dbReference>
<reference evidence="4 6" key="2">
    <citation type="submission" date="2021-01" db="EMBL/GenBank/DDBJ databases">
        <title>FDA dAtabase for Regulatory Grade micrObial Sequences (FDA-ARGOS): Supporting development and validation of Infectious Disease Dx tests.</title>
        <authorList>
            <person name="Blissenbach B."/>
            <person name="Krut O."/>
            <person name="Tallon L."/>
            <person name="Sadzewicz L."/>
            <person name="Zhao X."/>
            <person name="Boylan J."/>
            <person name="Ott S."/>
            <person name="Bowen H."/>
            <person name="Vavikolanu K."/>
            <person name="Mehta A."/>
            <person name="Aluvathingal J."/>
            <person name="Nadendla S."/>
            <person name="Yan Y."/>
            <person name="Sichtig H."/>
        </authorList>
    </citation>
    <scope>NUCLEOTIDE SEQUENCE [LARGE SCALE GENOMIC DNA]</scope>
    <source>
        <strain evidence="4 6">FDAARGOS_1081</strain>
    </source>
</reference>
<feature type="coiled-coil region" evidence="1">
    <location>
        <begin position="69"/>
        <end position="137"/>
    </location>
</feature>
<organism evidence="3 5">
    <name type="scientific">Serratia liquefaciens</name>
    <dbReference type="NCBI Taxonomy" id="614"/>
    <lineage>
        <taxon>Bacteria</taxon>
        <taxon>Pseudomonadati</taxon>
        <taxon>Pseudomonadota</taxon>
        <taxon>Gammaproteobacteria</taxon>
        <taxon>Enterobacterales</taxon>
        <taxon>Yersiniaceae</taxon>
        <taxon>Serratia</taxon>
    </lineage>
</organism>
<dbReference type="AlphaFoldDB" id="A0A379YI82"/>
<accession>A0A515CS18</accession>
<keyword evidence="6" id="KW-1185">Reference proteome</keyword>
<dbReference type="InterPro" id="IPR025577">
    <property type="entry name" value="FlxA"/>
</dbReference>
<dbReference type="Proteomes" id="UP000317572">
    <property type="component" value="Chromosome"/>
</dbReference>
<name>A0A379YI82_SERLI</name>
<protein>
    <submittedName>
        <fullName evidence="4">FlxA-like family protein</fullName>
    </submittedName>
</protein>
<dbReference type="EMBL" id="CP068148">
    <property type="protein sequence ID" value="QQU56564.1"/>
    <property type="molecule type" value="Genomic_DNA"/>
</dbReference>
<gene>
    <name evidence="3" type="ORF">EGO53_03790</name>
    <name evidence="4" type="ORF">I6I38_06050</name>
</gene>
<dbReference type="Proteomes" id="UP000595237">
    <property type="component" value="Chromosome"/>
</dbReference>
<dbReference type="Pfam" id="PF14282">
    <property type="entry name" value="FlxA"/>
    <property type="match status" value="1"/>
</dbReference>
<keyword evidence="1" id="KW-0175">Coiled coil</keyword>
<evidence type="ECO:0000313" key="6">
    <source>
        <dbReference type="Proteomes" id="UP000595237"/>
    </source>
</evidence>
<feature type="region of interest" description="Disordered" evidence="2">
    <location>
        <begin position="37"/>
        <end position="64"/>
    </location>
</feature>
<dbReference type="EMBL" id="CP033893">
    <property type="protein sequence ID" value="QDL30961.1"/>
    <property type="molecule type" value="Genomic_DNA"/>
</dbReference>
<evidence type="ECO:0000256" key="2">
    <source>
        <dbReference type="SAM" id="MobiDB-lite"/>
    </source>
</evidence>
<dbReference type="GeneID" id="29904711"/>
<evidence type="ECO:0000313" key="3">
    <source>
        <dbReference type="EMBL" id="QDL30961.1"/>
    </source>
</evidence>
<evidence type="ECO:0000313" key="4">
    <source>
        <dbReference type="EMBL" id="QQU56564.1"/>
    </source>
</evidence>
<feature type="compositionally biased region" description="Low complexity" evidence="2">
    <location>
        <begin position="53"/>
        <end position="64"/>
    </location>
</feature>
<reference evidence="3 5" key="1">
    <citation type="submission" date="2018-11" db="EMBL/GenBank/DDBJ databases">
        <title>The first complete genome of Serratia liquefaciens isolated from metalophyte plant revel distinctness adaptive mechanisms in an extreme habitat.</title>
        <authorList>
            <person name="Caneschi W.L."/>
            <person name="Sanchez A.B."/>
            <person name="Felestrino E.B."/>
            <person name="Assis R.A.B."/>
            <person name="Lemes C.G.C."/>
            <person name="Cordeiro I.F."/>
            <person name="Fonseca N.P."/>
            <person name="Villa M."/>
            <person name="Vieira I.T."/>
            <person name="Moraes L.A."/>
            <person name="Kamino L.H.Y."/>
            <person name="do Carmo F."/>
            <person name="Garcia C.M."/>
            <person name="Almeida N.F."/>
            <person name="Silva R.S."/>
            <person name="Ferro J.A."/>
            <person name="Ferro M.I.T."/>
            <person name="Varani A.M."/>
            <person name="Ferreira R.M."/>
            <person name="dos Santos V.L."/>
            <person name="Silva U.C."/>
            <person name="Setubal J.C."/>
            <person name="Moreira L.M."/>
        </authorList>
    </citation>
    <scope>NUCLEOTIDE SEQUENCE [LARGE SCALE GENOMIC DNA]</scope>
    <source>
        <strain evidence="3 5">FG3</strain>
    </source>
</reference>
<proteinExistence type="predicted"/>
<accession>A0A379YI82</accession>
<evidence type="ECO:0000313" key="5">
    <source>
        <dbReference type="Proteomes" id="UP000317572"/>
    </source>
</evidence>